<keyword evidence="1" id="KW-0472">Membrane</keyword>
<gene>
    <name evidence="3" type="ORF">BDK89_3365</name>
</gene>
<feature type="transmembrane region" description="Helical" evidence="1">
    <location>
        <begin position="146"/>
        <end position="171"/>
    </location>
</feature>
<organism evidence="3 4">
    <name type="scientific">Ilumatobacter fluminis</name>
    <dbReference type="NCBI Taxonomy" id="467091"/>
    <lineage>
        <taxon>Bacteria</taxon>
        <taxon>Bacillati</taxon>
        <taxon>Actinomycetota</taxon>
        <taxon>Acidimicrobiia</taxon>
        <taxon>Acidimicrobiales</taxon>
        <taxon>Ilumatobacteraceae</taxon>
        <taxon>Ilumatobacter</taxon>
    </lineage>
</organism>
<feature type="transmembrane region" description="Helical" evidence="1">
    <location>
        <begin position="12"/>
        <end position="38"/>
    </location>
</feature>
<dbReference type="InterPro" id="IPR025565">
    <property type="entry name" value="DUF4328"/>
</dbReference>
<feature type="transmembrane region" description="Helical" evidence="1">
    <location>
        <begin position="105"/>
        <end position="126"/>
    </location>
</feature>
<accession>A0A4R7I527</accession>
<evidence type="ECO:0000313" key="4">
    <source>
        <dbReference type="Proteomes" id="UP000294558"/>
    </source>
</evidence>
<proteinExistence type="predicted"/>
<evidence type="ECO:0000259" key="2">
    <source>
        <dbReference type="Pfam" id="PF14219"/>
    </source>
</evidence>
<reference evidence="3 4" key="1">
    <citation type="submission" date="2019-03" db="EMBL/GenBank/DDBJ databases">
        <title>Sequencing the genomes of 1000 actinobacteria strains.</title>
        <authorList>
            <person name="Klenk H.-P."/>
        </authorList>
    </citation>
    <scope>NUCLEOTIDE SEQUENCE [LARGE SCALE GENOMIC DNA]</scope>
    <source>
        <strain evidence="3 4">DSM 18936</strain>
    </source>
</reference>
<sequence length="223" mass="24077">MSSMQLKRVGAVARAAMILVGIAGGFALLTALLNYPLVDDAEAFLDGESSSDDFARSMAPYGVVTLVQAVATLASVVLVMIWMYRLAANLKAMHRNGRWAPGWAIGGWFLPPLLYVIPFLMFRELWKASDPEVPVGGEWKSRPVSWVVTAWFVVYGPISIVVQIVSASAGFNMGGTERDLAQQVIDAQDTAALAGVVGAVAAVLFILMARQLTERHRRLIGEA</sequence>
<feature type="transmembrane region" description="Helical" evidence="1">
    <location>
        <begin position="58"/>
        <end position="84"/>
    </location>
</feature>
<dbReference type="Proteomes" id="UP000294558">
    <property type="component" value="Unassembled WGS sequence"/>
</dbReference>
<dbReference type="AlphaFoldDB" id="A0A4R7I527"/>
<keyword evidence="1" id="KW-0812">Transmembrane</keyword>
<feature type="domain" description="DUF4328" evidence="2">
    <location>
        <begin position="50"/>
        <end position="213"/>
    </location>
</feature>
<protein>
    <submittedName>
        <fullName evidence="3">Uncharacterized protein DUF4328</fullName>
    </submittedName>
</protein>
<dbReference type="EMBL" id="SOAU01000001">
    <property type="protein sequence ID" value="TDT17753.1"/>
    <property type="molecule type" value="Genomic_DNA"/>
</dbReference>
<feature type="transmembrane region" description="Helical" evidence="1">
    <location>
        <begin position="191"/>
        <end position="209"/>
    </location>
</feature>
<comment type="caution">
    <text evidence="3">The sequence shown here is derived from an EMBL/GenBank/DDBJ whole genome shotgun (WGS) entry which is preliminary data.</text>
</comment>
<keyword evidence="1" id="KW-1133">Transmembrane helix</keyword>
<keyword evidence="4" id="KW-1185">Reference proteome</keyword>
<dbReference type="Pfam" id="PF14219">
    <property type="entry name" value="DUF4328"/>
    <property type="match status" value="1"/>
</dbReference>
<evidence type="ECO:0000256" key="1">
    <source>
        <dbReference type="SAM" id="Phobius"/>
    </source>
</evidence>
<name>A0A4R7I527_9ACTN</name>
<evidence type="ECO:0000313" key="3">
    <source>
        <dbReference type="EMBL" id="TDT17753.1"/>
    </source>
</evidence>